<dbReference type="SUPFAM" id="SSF88946">
    <property type="entry name" value="Sigma2 domain of RNA polymerase sigma factors"/>
    <property type="match status" value="1"/>
</dbReference>
<evidence type="ECO:0000256" key="2">
    <source>
        <dbReference type="ARBA" id="ARBA00023015"/>
    </source>
</evidence>
<dbReference type="InterPro" id="IPR013324">
    <property type="entry name" value="RNA_pol_sigma_r3/r4-like"/>
</dbReference>
<evidence type="ECO:0000256" key="3">
    <source>
        <dbReference type="ARBA" id="ARBA00023082"/>
    </source>
</evidence>
<comment type="similarity">
    <text evidence="1">Belongs to the sigma-70 factor family. ECF subfamily.</text>
</comment>
<dbReference type="STRING" id="545695.TREAZ_1623"/>
<dbReference type="AlphaFoldDB" id="F5YDD2"/>
<dbReference type="RefSeq" id="WP_015710397.1">
    <property type="nucleotide sequence ID" value="NC_015577.1"/>
</dbReference>
<keyword evidence="3" id="KW-0731">Sigma factor</keyword>
<protein>
    <submittedName>
        <fullName evidence="7">RNA polymerase sigma subunit</fullName>
    </submittedName>
</protein>
<feature type="domain" description="RNA polymerase sigma factor 70 region 4 type 2" evidence="6">
    <location>
        <begin position="129"/>
        <end position="180"/>
    </location>
</feature>
<dbReference type="EMBL" id="CP001841">
    <property type="protein sequence ID" value="AEF81252.1"/>
    <property type="molecule type" value="Genomic_DNA"/>
</dbReference>
<dbReference type="GO" id="GO:0016987">
    <property type="term" value="F:sigma factor activity"/>
    <property type="evidence" value="ECO:0007669"/>
    <property type="project" value="UniProtKB-KW"/>
</dbReference>
<keyword evidence="4" id="KW-0804">Transcription</keyword>
<name>F5YDD2_LEAAZ</name>
<dbReference type="InterPro" id="IPR036388">
    <property type="entry name" value="WH-like_DNA-bd_sf"/>
</dbReference>
<reference evidence="8" key="1">
    <citation type="submission" date="2009-12" db="EMBL/GenBank/DDBJ databases">
        <title>Complete sequence of Treponema azotonutricium strain ZAS-9.</title>
        <authorList>
            <person name="Tetu S.G."/>
            <person name="Matson E."/>
            <person name="Ren Q."/>
            <person name="Seshadri R."/>
            <person name="Elbourne L."/>
            <person name="Hassan K.A."/>
            <person name="Durkin A."/>
            <person name="Radune D."/>
            <person name="Mohamoud Y."/>
            <person name="Shay R."/>
            <person name="Jin S."/>
            <person name="Zhang X."/>
            <person name="Lucey K."/>
            <person name="Ballor N.R."/>
            <person name="Ottesen E."/>
            <person name="Rosenthal R."/>
            <person name="Allen A."/>
            <person name="Leadbetter J.R."/>
            <person name="Paulsen I.T."/>
        </authorList>
    </citation>
    <scope>NUCLEOTIDE SEQUENCE [LARGE SCALE GENOMIC DNA]</scope>
    <source>
        <strain evidence="8">ATCC BAA-888 / DSM 13862 / ZAS-9</strain>
    </source>
</reference>
<accession>F5YDD2</accession>
<dbReference type="CDD" id="cd06171">
    <property type="entry name" value="Sigma70_r4"/>
    <property type="match status" value="1"/>
</dbReference>
<dbReference type="InterPro" id="IPR039425">
    <property type="entry name" value="RNA_pol_sigma-70-like"/>
</dbReference>
<dbReference type="FunCoup" id="F5YDD2">
    <property type="interactions" value="267"/>
</dbReference>
<dbReference type="InterPro" id="IPR013249">
    <property type="entry name" value="RNA_pol_sigma70_r4_t2"/>
</dbReference>
<dbReference type="InterPro" id="IPR007627">
    <property type="entry name" value="RNA_pol_sigma70_r2"/>
</dbReference>
<sequence length="200" mass="23411">MNQEGIIAESAGDGDDDRMILEQILAGQKELYRLLVKRHEQAIYGMGISFFRNAEDASDFTQDVFFKAYRSLVHFEGRSRFSTWLYRIAYNTAVNSVTRKKDYRSLVEEERIPGKDTPERNVLRIALREAVKEAVKELPDRYRICVDLFFFYDRSYQEIEAITGYPVNTIKSHVFRAKKILKEKLKEFAEGGTEWQSIQD</sequence>
<dbReference type="Gene3D" id="1.10.1740.10">
    <property type="match status" value="1"/>
</dbReference>
<dbReference type="GO" id="GO:0006352">
    <property type="term" value="P:DNA-templated transcription initiation"/>
    <property type="evidence" value="ECO:0007669"/>
    <property type="project" value="InterPro"/>
</dbReference>
<dbReference type="Proteomes" id="UP000009222">
    <property type="component" value="Chromosome"/>
</dbReference>
<dbReference type="InterPro" id="IPR014284">
    <property type="entry name" value="RNA_pol_sigma-70_dom"/>
</dbReference>
<dbReference type="HOGENOM" id="CLU_047691_3_0_12"/>
<dbReference type="SUPFAM" id="SSF88659">
    <property type="entry name" value="Sigma3 and sigma4 domains of RNA polymerase sigma factors"/>
    <property type="match status" value="1"/>
</dbReference>
<proteinExistence type="inferred from homology"/>
<dbReference type="PANTHER" id="PTHR43133">
    <property type="entry name" value="RNA POLYMERASE ECF-TYPE SIGMA FACTO"/>
    <property type="match status" value="1"/>
</dbReference>
<dbReference type="KEGG" id="taz:TREAZ_1623"/>
<evidence type="ECO:0000256" key="4">
    <source>
        <dbReference type="ARBA" id="ARBA00023163"/>
    </source>
</evidence>
<dbReference type="InterPro" id="IPR013325">
    <property type="entry name" value="RNA_pol_sigma_r2"/>
</dbReference>
<evidence type="ECO:0000313" key="7">
    <source>
        <dbReference type="EMBL" id="AEF81252.1"/>
    </source>
</evidence>
<dbReference type="InParanoid" id="F5YDD2"/>
<dbReference type="NCBIfam" id="TIGR02937">
    <property type="entry name" value="sigma70-ECF"/>
    <property type="match status" value="1"/>
</dbReference>
<evidence type="ECO:0000256" key="1">
    <source>
        <dbReference type="ARBA" id="ARBA00010641"/>
    </source>
</evidence>
<dbReference type="PANTHER" id="PTHR43133:SF51">
    <property type="entry name" value="RNA POLYMERASE SIGMA FACTOR"/>
    <property type="match status" value="1"/>
</dbReference>
<dbReference type="Pfam" id="PF04542">
    <property type="entry name" value="Sigma70_r2"/>
    <property type="match status" value="1"/>
</dbReference>
<dbReference type="Gene3D" id="1.10.10.10">
    <property type="entry name" value="Winged helix-like DNA-binding domain superfamily/Winged helix DNA-binding domain"/>
    <property type="match status" value="1"/>
</dbReference>
<gene>
    <name evidence="7" type="ordered locus">TREAZ_1623</name>
</gene>
<evidence type="ECO:0000259" key="6">
    <source>
        <dbReference type="Pfam" id="PF08281"/>
    </source>
</evidence>
<dbReference type="OrthoDB" id="9784984at2"/>
<evidence type="ECO:0000313" key="8">
    <source>
        <dbReference type="Proteomes" id="UP000009222"/>
    </source>
</evidence>
<dbReference type="GO" id="GO:0003677">
    <property type="term" value="F:DNA binding"/>
    <property type="evidence" value="ECO:0007669"/>
    <property type="project" value="InterPro"/>
</dbReference>
<evidence type="ECO:0000259" key="5">
    <source>
        <dbReference type="Pfam" id="PF04542"/>
    </source>
</evidence>
<reference evidence="7 8" key="2">
    <citation type="journal article" date="2011" name="ISME J.">
        <title>RNA-seq reveals cooperative metabolic interactions between two termite-gut spirochete species in co-culture.</title>
        <authorList>
            <person name="Rosenthal A.Z."/>
            <person name="Matson E.G."/>
            <person name="Eldar A."/>
            <person name="Leadbetter J.R."/>
        </authorList>
    </citation>
    <scope>NUCLEOTIDE SEQUENCE [LARGE SCALE GENOMIC DNA]</scope>
    <source>
        <strain evidence="8">ATCC BAA-888 / DSM 13862 / ZAS-9</strain>
    </source>
</reference>
<organism evidence="7 8">
    <name type="scientific">Leadbettera azotonutricia (strain ATCC BAA-888 / DSM 13862 / ZAS-9)</name>
    <name type="common">Treponema azotonutricium</name>
    <dbReference type="NCBI Taxonomy" id="545695"/>
    <lineage>
        <taxon>Bacteria</taxon>
        <taxon>Pseudomonadati</taxon>
        <taxon>Spirochaetota</taxon>
        <taxon>Spirochaetia</taxon>
        <taxon>Spirochaetales</taxon>
        <taxon>Breznakiellaceae</taxon>
        <taxon>Leadbettera</taxon>
    </lineage>
</organism>
<dbReference type="eggNOG" id="COG1595">
    <property type="taxonomic scope" value="Bacteria"/>
</dbReference>
<feature type="domain" description="RNA polymerase sigma-70 region 2" evidence="5">
    <location>
        <begin position="35"/>
        <end position="101"/>
    </location>
</feature>
<keyword evidence="2" id="KW-0805">Transcription regulation</keyword>
<keyword evidence="8" id="KW-1185">Reference proteome</keyword>
<dbReference type="Pfam" id="PF08281">
    <property type="entry name" value="Sigma70_r4_2"/>
    <property type="match status" value="1"/>
</dbReference>